<name>A0A8T4GY49_9EURY</name>
<feature type="domain" description="CobQ/CobB/MinD/ParA nucleotide binding" evidence="3">
    <location>
        <begin position="2"/>
        <end position="171"/>
    </location>
</feature>
<dbReference type="EMBL" id="JAGGLC010000002">
    <property type="protein sequence ID" value="MBP1986474.1"/>
    <property type="molecule type" value="Genomic_DNA"/>
</dbReference>
<dbReference type="InterPro" id="IPR002586">
    <property type="entry name" value="CobQ/CobB/MinD/ParA_Nub-bd_dom"/>
</dbReference>
<dbReference type="GO" id="GO:0005829">
    <property type="term" value="C:cytosol"/>
    <property type="evidence" value="ECO:0007669"/>
    <property type="project" value="TreeGrafter"/>
</dbReference>
<evidence type="ECO:0000313" key="4">
    <source>
        <dbReference type="EMBL" id="MBP1986474.1"/>
    </source>
</evidence>
<evidence type="ECO:0000256" key="1">
    <source>
        <dbReference type="ARBA" id="ARBA00022741"/>
    </source>
</evidence>
<dbReference type="InterPro" id="IPR050625">
    <property type="entry name" value="ParA/MinD_ATPase"/>
</dbReference>
<sequence>MLAIAGGKGGVGKTTSALGLAATLPGRPLVVDADRDMPDLHALAAVPRAESTNTTDVIDRTRYSDAYDCRVLPAPTDDTVATEEWLIRIRSGWSAGGSNKSSTARTSPVTLIDTPAGAGINAAVPLRVADGVVLVSTACAPALRDAAKTASMARAVGTPVVGAILVRTSARPPNASDLFGCPLLAVVPESTGRPLTDRRVRDRYDAAATALEGAVERV</sequence>
<dbReference type="Proteomes" id="UP000823736">
    <property type="component" value="Unassembled WGS sequence"/>
</dbReference>
<dbReference type="SUPFAM" id="SSF52540">
    <property type="entry name" value="P-loop containing nucleoside triphosphate hydrolases"/>
    <property type="match status" value="1"/>
</dbReference>
<keyword evidence="1" id="KW-0547">Nucleotide-binding</keyword>
<dbReference type="GO" id="GO:0005524">
    <property type="term" value="F:ATP binding"/>
    <property type="evidence" value="ECO:0007669"/>
    <property type="project" value="UniProtKB-KW"/>
</dbReference>
<protein>
    <submittedName>
        <fullName evidence="4">Septum site-determining protein MinD</fullName>
    </submittedName>
</protein>
<dbReference type="RefSeq" id="WP_209490786.1">
    <property type="nucleotide sequence ID" value="NZ_JAGGLC010000002.1"/>
</dbReference>
<comment type="caution">
    <text evidence="4">The sequence shown here is derived from an EMBL/GenBank/DDBJ whole genome shotgun (WGS) entry which is preliminary data.</text>
</comment>
<keyword evidence="5" id="KW-1185">Reference proteome</keyword>
<gene>
    <name evidence="4" type="ORF">J2753_000968</name>
</gene>
<dbReference type="GO" id="GO:0051782">
    <property type="term" value="P:negative regulation of cell division"/>
    <property type="evidence" value="ECO:0007669"/>
    <property type="project" value="TreeGrafter"/>
</dbReference>
<keyword evidence="2" id="KW-0067">ATP-binding</keyword>
<evidence type="ECO:0000313" key="5">
    <source>
        <dbReference type="Proteomes" id="UP000823736"/>
    </source>
</evidence>
<dbReference type="OrthoDB" id="238619at2157"/>
<evidence type="ECO:0000259" key="3">
    <source>
        <dbReference type="Pfam" id="PF01656"/>
    </source>
</evidence>
<dbReference type="InterPro" id="IPR027417">
    <property type="entry name" value="P-loop_NTPase"/>
</dbReference>
<accession>A0A8T4GY49</accession>
<dbReference type="Gene3D" id="3.40.50.300">
    <property type="entry name" value="P-loop containing nucleotide triphosphate hydrolases"/>
    <property type="match status" value="1"/>
</dbReference>
<organism evidence="4 5">
    <name type="scientific">Halolamina salifodinae</name>
    <dbReference type="NCBI Taxonomy" id="1202767"/>
    <lineage>
        <taxon>Archaea</taxon>
        <taxon>Methanobacteriati</taxon>
        <taxon>Methanobacteriota</taxon>
        <taxon>Stenosarchaea group</taxon>
        <taxon>Halobacteria</taxon>
        <taxon>Halobacteriales</taxon>
        <taxon>Haloferacaceae</taxon>
    </lineage>
</organism>
<dbReference type="GO" id="GO:0009898">
    <property type="term" value="C:cytoplasmic side of plasma membrane"/>
    <property type="evidence" value="ECO:0007669"/>
    <property type="project" value="TreeGrafter"/>
</dbReference>
<proteinExistence type="predicted"/>
<dbReference type="PANTHER" id="PTHR43384:SF6">
    <property type="entry name" value="SEPTUM SITE-DETERMINING PROTEIN MIND HOMOLOG, CHLOROPLASTIC"/>
    <property type="match status" value="1"/>
</dbReference>
<evidence type="ECO:0000256" key="2">
    <source>
        <dbReference type="ARBA" id="ARBA00022840"/>
    </source>
</evidence>
<dbReference type="Pfam" id="PF01656">
    <property type="entry name" value="CbiA"/>
    <property type="match status" value="1"/>
</dbReference>
<dbReference type="AlphaFoldDB" id="A0A8T4GY49"/>
<dbReference type="PANTHER" id="PTHR43384">
    <property type="entry name" value="SEPTUM SITE-DETERMINING PROTEIN MIND HOMOLOG, CHLOROPLASTIC-RELATED"/>
    <property type="match status" value="1"/>
</dbReference>
<dbReference type="GO" id="GO:0016887">
    <property type="term" value="F:ATP hydrolysis activity"/>
    <property type="evidence" value="ECO:0007669"/>
    <property type="project" value="TreeGrafter"/>
</dbReference>
<reference evidence="4" key="1">
    <citation type="submission" date="2021-03" db="EMBL/GenBank/DDBJ databases">
        <title>Genomic Encyclopedia of Type Strains, Phase IV (KMG-IV): sequencing the most valuable type-strain genomes for metagenomic binning, comparative biology and taxonomic classification.</title>
        <authorList>
            <person name="Goeker M."/>
        </authorList>
    </citation>
    <scope>NUCLEOTIDE SEQUENCE</scope>
    <source>
        <strain evidence="4">DSM 26232</strain>
    </source>
</reference>